<dbReference type="Pfam" id="PF13455">
    <property type="entry name" value="MUG113"/>
    <property type="match status" value="1"/>
</dbReference>
<keyword evidence="2" id="KW-1133">Transmembrane helix</keyword>
<evidence type="ECO:0000313" key="5">
    <source>
        <dbReference type="Proteomes" id="UP001403385"/>
    </source>
</evidence>
<feature type="coiled-coil region" evidence="1">
    <location>
        <begin position="50"/>
        <end position="91"/>
    </location>
</feature>
<dbReference type="SMART" id="SM00974">
    <property type="entry name" value="T5orf172"/>
    <property type="match status" value="1"/>
</dbReference>
<keyword evidence="5" id="KW-1185">Reference proteome</keyword>
<keyword evidence="2" id="KW-0472">Membrane</keyword>
<keyword evidence="1" id="KW-0175">Coiled coil</keyword>
<dbReference type="RefSeq" id="WP_346822083.1">
    <property type="nucleotide sequence ID" value="NZ_JBDKWZ010000008.1"/>
</dbReference>
<dbReference type="Proteomes" id="UP001403385">
    <property type="component" value="Unassembled WGS sequence"/>
</dbReference>
<accession>A0AAW9S723</accession>
<gene>
    <name evidence="4" type="ORF">AAG747_15390</name>
</gene>
<dbReference type="AlphaFoldDB" id="A0AAW9S723"/>
<feature type="transmembrane region" description="Helical" evidence="2">
    <location>
        <begin position="6"/>
        <end position="23"/>
    </location>
</feature>
<evidence type="ECO:0000256" key="1">
    <source>
        <dbReference type="SAM" id="Coils"/>
    </source>
</evidence>
<proteinExistence type="predicted"/>
<feature type="coiled-coil region" evidence="1">
    <location>
        <begin position="241"/>
        <end position="324"/>
    </location>
</feature>
<evidence type="ECO:0000256" key="2">
    <source>
        <dbReference type="SAM" id="Phobius"/>
    </source>
</evidence>
<dbReference type="InterPro" id="IPR025280">
    <property type="entry name" value="SNIPE"/>
</dbReference>
<comment type="caution">
    <text evidence="4">The sequence shown here is derived from an EMBL/GenBank/DDBJ whole genome shotgun (WGS) entry which is preliminary data.</text>
</comment>
<evidence type="ECO:0000259" key="3">
    <source>
        <dbReference type="SMART" id="SM00974"/>
    </source>
</evidence>
<protein>
    <submittedName>
        <fullName evidence="4">DUF4041 domain-containing protein</fullName>
    </submittedName>
</protein>
<organism evidence="4 5">
    <name type="scientific">Rapidithrix thailandica</name>
    <dbReference type="NCBI Taxonomy" id="413964"/>
    <lineage>
        <taxon>Bacteria</taxon>
        <taxon>Pseudomonadati</taxon>
        <taxon>Bacteroidota</taxon>
        <taxon>Cytophagia</taxon>
        <taxon>Cytophagales</taxon>
        <taxon>Flammeovirgaceae</taxon>
        <taxon>Rapidithrix</taxon>
    </lineage>
</organism>
<dbReference type="Pfam" id="PF13250">
    <property type="entry name" value="SNIPE"/>
    <property type="match status" value="1"/>
</dbReference>
<sequence>MTTTILIIVSSILIIGILIAILVRSLKKSKGLNAIIADYRERYQNIIDVDEEINKRKKEFTQEAENYQKEIAEHKQKLSSLKEKYIAANKVFEDLTYQNNLLKDSLEITEFGVYEPHFDLETSADYKQKMTENKEKQKQLIKDESAAVCNTPWAVGDSRKKGEIMIRKAIKLTLRAFNGECDSLISKVRWNNIEQYEKRIQKTFDAINKLNSSQDIHIQEKFLQLKIDELRLTHEYELKKYEEKEEQRRIREQMREEEKARRDFEKARKDAEKEEKMLQQAMKKAQEEISKASEEERAKYEAQLAELQSKLQEAEEKNQRAISMAQQTKSGHVYVISNVGSFGKNIYKIGMTRRLEPLDRVNELGDASVPFKFDVHAMIYSENAPELENELHKTFNKNRLNQVNLRREYFDVSLDKIEKVVKENHGEIEFIKEAEAKEFRESLIIKRKLEADEEPVLVKETYPDANDLFDDE</sequence>
<dbReference type="InterPro" id="IPR018306">
    <property type="entry name" value="Phage_T5_Orf172_DNA-bd"/>
</dbReference>
<evidence type="ECO:0000313" key="4">
    <source>
        <dbReference type="EMBL" id="MEN7549307.1"/>
    </source>
</evidence>
<feature type="domain" description="Bacteriophage T5 Orf172 DNA-binding" evidence="3">
    <location>
        <begin position="341"/>
        <end position="424"/>
    </location>
</feature>
<reference evidence="4 5" key="1">
    <citation type="submission" date="2024-04" db="EMBL/GenBank/DDBJ databases">
        <title>Novel genus in family Flammeovirgaceae.</title>
        <authorList>
            <person name="Nguyen T.H."/>
            <person name="Vuong T.Q."/>
            <person name="Le H."/>
            <person name="Kim S.-G."/>
        </authorList>
    </citation>
    <scope>NUCLEOTIDE SEQUENCE [LARGE SCALE GENOMIC DNA]</scope>
    <source>
        <strain evidence="4 5">JCM 23209</strain>
    </source>
</reference>
<keyword evidence="2" id="KW-0812">Transmembrane</keyword>
<name>A0AAW9S723_9BACT</name>
<dbReference type="EMBL" id="JBDKWZ010000008">
    <property type="protein sequence ID" value="MEN7549307.1"/>
    <property type="molecule type" value="Genomic_DNA"/>
</dbReference>